<keyword evidence="3" id="KW-1185">Reference proteome</keyword>
<gene>
    <name evidence="2" type="ORF">DES53_1207</name>
</gene>
<reference evidence="2 3" key="1">
    <citation type="submission" date="2018-06" db="EMBL/GenBank/DDBJ databases">
        <title>Genomic Encyclopedia of Type Strains, Phase IV (KMG-IV): sequencing the most valuable type-strain genomes for metagenomic binning, comparative biology and taxonomic classification.</title>
        <authorList>
            <person name="Goeker M."/>
        </authorList>
    </citation>
    <scope>NUCLEOTIDE SEQUENCE [LARGE SCALE GENOMIC DNA]</scope>
    <source>
        <strain evidence="2 3">DSM 25532</strain>
    </source>
</reference>
<feature type="region of interest" description="Disordered" evidence="1">
    <location>
        <begin position="15"/>
        <end position="49"/>
    </location>
</feature>
<proteinExistence type="predicted"/>
<dbReference type="Proteomes" id="UP000253426">
    <property type="component" value="Unassembled WGS sequence"/>
</dbReference>
<comment type="caution">
    <text evidence="2">The sequence shown here is derived from an EMBL/GenBank/DDBJ whole genome shotgun (WGS) entry which is preliminary data.</text>
</comment>
<evidence type="ECO:0000256" key="1">
    <source>
        <dbReference type="SAM" id="MobiDB-lite"/>
    </source>
</evidence>
<sequence>MERFFQAMSTANYPNSLPQRFVGEPNSEARQTVRVAGESEQRNSHPNTSEQFEVFYDDREVYGGY</sequence>
<accession>A0A366H467</accession>
<organism evidence="2 3">
    <name type="scientific">Roseimicrobium gellanilyticum</name>
    <dbReference type="NCBI Taxonomy" id="748857"/>
    <lineage>
        <taxon>Bacteria</taxon>
        <taxon>Pseudomonadati</taxon>
        <taxon>Verrucomicrobiota</taxon>
        <taxon>Verrucomicrobiia</taxon>
        <taxon>Verrucomicrobiales</taxon>
        <taxon>Verrucomicrobiaceae</taxon>
        <taxon>Roseimicrobium</taxon>
    </lineage>
</organism>
<dbReference type="EMBL" id="QNRR01000020">
    <property type="protein sequence ID" value="RBP35639.1"/>
    <property type="molecule type" value="Genomic_DNA"/>
</dbReference>
<dbReference type="AlphaFoldDB" id="A0A366H467"/>
<name>A0A366H467_9BACT</name>
<evidence type="ECO:0000313" key="2">
    <source>
        <dbReference type="EMBL" id="RBP35639.1"/>
    </source>
</evidence>
<evidence type="ECO:0000313" key="3">
    <source>
        <dbReference type="Proteomes" id="UP000253426"/>
    </source>
</evidence>
<protein>
    <submittedName>
        <fullName evidence="2">Uncharacterized protein</fullName>
    </submittedName>
</protein>